<reference evidence="2" key="1">
    <citation type="submission" date="2021-08" db="EMBL/GenBank/DDBJ databases">
        <title>Chromosome-Level Trichoderma cornu-damae using Hi-C Data.</title>
        <authorList>
            <person name="Kim C.S."/>
        </authorList>
    </citation>
    <scope>NUCLEOTIDE SEQUENCE</scope>
    <source>
        <strain evidence="2">KA19-0412C</strain>
    </source>
</reference>
<protein>
    <submittedName>
        <fullName evidence="2">Uncharacterized protein</fullName>
    </submittedName>
</protein>
<feature type="compositionally biased region" description="Basic and acidic residues" evidence="1">
    <location>
        <begin position="155"/>
        <end position="172"/>
    </location>
</feature>
<feature type="region of interest" description="Disordered" evidence="1">
    <location>
        <begin position="37"/>
        <end position="70"/>
    </location>
</feature>
<organism evidence="2 3">
    <name type="scientific">Trichoderma cornu-damae</name>
    <dbReference type="NCBI Taxonomy" id="654480"/>
    <lineage>
        <taxon>Eukaryota</taxon>
        <taxon>Fungi</taxon>
        <taxon>Dikarya</taxon>
        <taxon>Ascomycota</taxon>
        <taxon>Pezizomycotina</taxon>
        <taxon>Sordariomycetes</taxon>
        <taxon>Hypocreomycetidae</taxon>
        <taxon>Hypocreales</taxon>
        <taxon>Hypocreaceae</taxon>
        <taxon>Trichoderma</taxon>
    </lineage>
</organism>
<feature type="region of interest" description="Disordered" evidence="1">
    <location>
        <begin position="289"/>
        <end position="324"/>
    </location>
</feature>
<feature type="compositionally biased region" description="Basic and acidic residues" evidence="1">
    <location>
        <begin position="39"/>
        <end position="59"/>
    </location>
</feature>
<feature type="region of interest" description="Disordered" evidence="1">
    <location>
        <begin position="412"/>
        <end position="444"/>
    </location>
</feature>
<evidence type="ECO:0000313" key="2">
    <source>
        <dbReference type="EMBL" id="KAH6607412.1"/>
    </source>
</evidence>
<feature type="compositionally biased region" description="Low complexity" evidence="1">
    <location>
        <begin position="307"/>
        <end position="316"/>
    </location>
</feature>
<proteinExistence type="predicted"/>
<dbReference type="AlphaFoldDB" id="A0A9P8QRQ9"/>
<feature type="region of interest" description="Disordered" evidence="1">
    <location>
        <begin position="155"/>
        <end position="224"/>
    </location>
</feature>
<dbReference type="Proteomes" id="UP000827724">
    <property type="component" value="Unassembled WGS sequence"/>
</dbReference>
<gene>
    <name evidence="2" type="ORF">Trco_003725</name>
</gene>
<feature type="compositionally biased region" description="Basic and acidic residues" evidence="1">
    <location>
        <begin position="185"/>
        <end position="199"/>
    </location>
</feature>
<comment type="caution">
    <text evidence="2">The sequence shown here is derived from an EMBL/GenBank/DDBJ whole genome shotgun (WGS) entry which is preliminary data.</text>
</comment>
<dbReference type="EMBL" id="JAIWOZ010000003">
    <property type="protein sequence ID" value="KAH6607412.1"/>
    <property type="molecule type" value="Genomic_DNA"/>
</dbReference>
<sequence>MLLGAMYENKASFFTMEMVLMAKRNLDGNLAAIAGGGGRGEKDVKAAAHDEDQDADGRQVGRHQPKGDQQLGKVLVVVQDAEDARQQEDGVCGQHVVGHGVPVVRVGEENAVDAHAVIGDEQDQDAQVENVPEAHDVQGEALLVEADQLVEHEAGAPEPKDELQAGDLRRPPGQDGQEEANQDGEGQRRQEGPIPRHPEAGQLQQGGLPRVVQHDGPPARGDGEVAVLGRQGAQEGGPVVGFGLLAAGGRKGARGRLPVQAVGGRVEGNGAVPDGLELLDHDRVGEEVLGRGPDGNLERRGPRRHQGPAFGPAAGAAGRGGRPLRPRHALERVKVVGQRVDQLAGGVLLEELQGQQLTDLGSRAAGAGVGGIQLGFLGELEAVCHEGVERRPREVLVSNLLLHRLDEELGDLGGPQLVPRKRRLGAGSHNDSDGMSQAVHRKSV</sequence>
<evidence type="ECO:0000313" key="3">
    <source>
        <dbReference type="Proteomes" id="UP000827724"/>
    </source>
</evidence>
<name>A0A9P8QRQ9_9HYPO</name>
<evidence type="ECO:0000256" key="1">
    <source>
        <dbReference type="SAM" id="MobiDB-lite"/>
    </source>
</evidence>
<keyword evidence="3" id="KW-1185">Reference proteome</keyword>
<accession>A0A9P8QRQ9</accession>